<dbReference type="EMBL" id="CP091512">
    <property type="protein sequence ID" value="UOO93424.1"/>
    <property type="molecule type" value="Genomic_DNA"/>
</dbReference>
<reference evidence="1" key="2">
    <citation type="journal article" date="2022" name="Res Sq">
        <title>Evolution of multicellular longitudinally dividing oral cavity symbionts (Neisseriaceae).</title>
        <authorList>
            <person name="Nyongesa S."/>
            <person name="Weber P."/>
            <person name="Bernet E."/>
            <person name="Pullido F."/>
            <person name="Nieckarz M."/>
            <person name="Delaby M."/>
            <person name="Nieves C."/>
            <person name="Viehboeck T."/>
            <person name="Krause N."/>
            <person name="Rivera-Millot A."/>
            <person name="Nakamura A."/>
            <person name="Vischer N."/>
            <person name="VanNieuwenhze M."/>
            <person name="Brun Y."/>
            <person name="Cava F."/>
            <person name="Bulgheresi S."/>
            <person name="Veyrier F."/>
        </authorList>
    </citation>
    <scope>NUCLEOTIDE SEQUENCE</scope>
    <source>
        <strain evidence="1">SAG 1488-6</strain>
    </source>
</reference>
<evidence type="ECO:0000313" key="2">
    <source>
        <dbReference type="Proteomes" id="UP000832034"/>
    </source>
</evidence>
<dbReference type="Proteomes" id="UP000832034">
    <property type="component" value="Chromosome"/>
</dbReference>
<evidence type="ECO:0000313" key="1">
    <source>
        <dbReference type="EMBL" id="UOO93424.1"/>
    </source>
</evidence>
<proteinExistence type="predicted"/>
<sequence length="229" mass="26219">MSTNNTGRQDVVKEAFVRYIMAGIDEMLPITPALQKFNNMPRSSRLRVCPSRMVDDVQDMLNTYRRSSDVNGKAIDSPLPVMFIAFAKETSPIPTDRGRSVADFQTLNLNETSGFYQVCMQHKSWRCQLVFVAHEHETATAMTDQMRLYMQRFKNHRWQIPWHHDGEDFETTGTFEDGFEPMDSVIDVDGGRKNITIFAWDLTLNYVLPFVGDKVTAINATDANIQVKP</sequence>
<accession>A0ABY4EDX5</accession>
<dbReference type="RefSeq" id="WP_019958911.1">
    <property type="nucleotide sequence ID" value="NZ_CP091512.1"/>
</dbReference>
<gene>
    <name evidence="1" type="ORF">LVJ81_05180</name>
</gene>
<keyword evidence="2" id="KW-1185">Reference proteome</keyword>
<protein>
    <submittedName>
        <fullName evidence="1">Uncharacterized protein</fullName>
    </submittedName>
</protein>
<name>A0ABY4EDX5_VITST</name>
<reference evidence="1" key="1">
    <citation type="submission" date="2021-12" db="EMBL/GenBank/DDBJ databases">
        <authorList>
            <person name="Veyrier F.J."/>
        </authorList>
    </citation>
    <scope>NUCLEOTIDE SEQUENCE</scope>
    <source>
        <strain evidence="1">SAG 1488-6</strain>
    </source>
</reference>
<organism evidence="1 2">
    <name type="scientific">Vitreoscilla stercoraria</name>
    <dbReference type="NCBI Taxonomy" id="61"/>
    <lineage>
        <taxon>Bacteria</taxon>
        <taxon>Pseudomonadati</taxon>
        <taxon>Pseudomonadota</taxon>
        <taxon>Betaproteobacteria</taxon>
        <taxon>Neisseriales</taxon>
        <taxon>Neisseriaceae</taxon>
        <taxon>Vitreoscilla</taxon>
    </lineage>
</organism>